<dbReference type="GO" id="GO:0006352">
    <property type="term" value="P:DNA-templated transcription initiation"/>
    <property type="evidence" value="ECO:0007669"/>
    <property type="project" value="InterPro"/>
</dbReference>
<keyword evidence="5" id="KW-0804">Transcription</keyword>
<evidence type="ECO:0000313" key="8">
    <source>
        <dbReference type="EMBL" id="HIU45886.1"/>
    </source>
</evidence>
<name>A0A9D1LPX6_9FIRM</name>
<dbReference type="InterPro" id="IPR013325">
    <property type="entry name" value="RNA_pol_sigma_r2"/>
</dbReference>
<proteinExistence type="inferred from homology"/>
<reference evidence="8" key="1">
    <citation type="submission" date="2020-10" db="EMBL/GenBank/DDBJ databases">
        <authorList>
            <person name="Gilroy R."/>
        </authorList>
    </citation>
    <scope>NUCLEOTIDE SEQUENCE</scope>
    <source>
        <strain evidence="8">ChiSxjej2B14-8506</strain>
    </source>
</reference>
<dbReference type="AlphaFoldDB" id="A0A9D1LPX6"/>
<dbReference type="PANTHER" id="PTHR43133">
    <property type="entry name" value="RNA POLYMERASE ECF-TYPE SIGMA FACTO"/>
    <property type="match status" value="1"/>
</dbReference>
<dbReference type="Gene3D" id="1.10.10.10">
    <property type="entry name" value="Winged helix-like DNA-binding domain superfamily/Winged helix DNA-binding domain"/>
    <property type="match status" value="1"/>
</dbReference>
<organism evidence="8 9">
    <name type="scientific">Candidatus Fimadaptatus faecigallinarum</name>
    <dbReference type="NCBI Taxonomy" id="2840814"/>
    <lineage>
        <taxon>Bacteria</taxon>
        <taxon>Bacillati</taxon>
        <taxon>Bacillota</taxon>
        <taxon>Clostridia</taxon>
        <taxon>Eubacteriales</taxon>
        <taxon>Candidatus Fimadaptatus</taxon>
    </lineage>
</organism>
<dbReference type="GO" id="GO:0003677">
    <property type="term" value="F:DNA binding"/>
    <property type="evidence" value="ECO:0007669"/>
    <property type="project" value="UniProtKB-KW"/>
</dbReference>
<feature type="domain" description="RNA polymerase sigma-70 region 2" evidence="6">
    <location>
        <begin position="13"/>
        <end position="76"/>
    </location>
</feature>
<evidence type="ECO:0000259" key="6">
    <source>
        <dbReference type="Pfam" id="PF04542"/>
    </source>
</evidence>
<dbReference type="PANTHER" id="PTHR43133:SF8">
    <property type="entry name" value="RNA POLYMERASE SIGMA FACTOR HI_1459-RELATED"/>
    <property type="match status" value="1"/>
</dbReference>
<evidence type="ECO:0000256" key="4">
    <source>
        <dbReference type="ARBA" id="ARBA00023125"/>
    </source>
</evidence>
<dbReference type="InterPro" id="IPR039425">
    <property type="entry name" value="RNA_pol_sigma-70-like"/>
</dbReference>
<accession>A0A9D1LPX6</accession>
<protein>
    <submittedName>
        <fullName evidence="8">Sigma-70 family RNA polymerase sigma factor</fullName>
    </submittedName>
</protein>
<dbReference type="Proteomes" id="UP000824123">
    <property type="component" value="Unassembled WGS sequence"/>
</dbReference>
<sequence length="159" mass="17989">MTRDEFEQAVRGCEDKLFRIAFLSLRNWADCQDAVQEALLKAWSASASLKHAEYFDTWLVRILINVIRDATRRAARHPTLELSDAYPGADFVPPDPDLANAVRALDGRLRAPLLLKYVAGYSVGEVARILRITPAQARWRLEQARKKLRASLGDREATL</sequence>
<dbReference type="GO" id="GO:0016987">
    <property type="term" value="F:sigma factor activity"/>
    <property type="evidence" value="ECO:0007669"/>
    <property type="project" value="UniProtKB-KW"/>
</dbReference>
<dbReference type="Pfam" id="PF08281">
    <property type="entry name" value="Sigma70_r4_2"/>
    <property type="match status" value="1"/>
</dbReference>
<evidence type="ECO:0000256" key="5">
    <source>
        <dbReference type="ARBA" id="ARBA00023163"/>
    </source>
</evidence>
<dbReference type="InterPro" id="IPR013249">
    <property type="entry name" value="RNA_pol_sigma70_r4_t2"/>
</dbReference>
<feature type="domain" description="RNA polymerase sigma factor 70 region 4 type 2" evidence="7">
    <location>
        <begin position="98"/>
        <end position="148"/>
    </location>
</feature>
<dbReference type="Pfam" id="PF04542">
    <property type="entry name" value="Sigma70_r2"/>
    <property type="match status" value="1"/>
</dbReference>
<gene>
    <name evidence="8" type="ORF">IAC59_01335</name>
</gene>
<dbReference type="EMBL" id="DVNK01000009">
    <property type="protein sequence ID" value="HIU45886.1"/>
    <property type="molecule type" value="Genomic_DNA"/>
</dbReference>
<evidence type="ECO:0000256" key="3">
    <source>
        <dbReference type="ARBA" id="ARBA00023082"/>
    </source>
</evidence>
<comment type="similarity">
    <text evidence="1">Belongs to the sigma-70 factor family. ECF subfamily.</text>
</comment>
<evidence type="ECO:0000313" key="9">
    <source>
        <dbReference type="Proteomes" id="UP000824123"/>
    </source>
</evidence>
<keyword evidence="4" id="KW-0238">DNA-binding</keyword>
<dbReference type="SUPFAM" id="SSF88946">
    <property type="entry name" value="Sigma2 domain of RNA polymerase sigma factors"/>
    <property type="match status" value="1"/>
</dbReference>
<comment type="caution">
    <text evidence="8">The sequence shown here is derived from an EMBL/GenBank/DDBJ whole genome shotgun (WGS) entry which is preliminary data.</text>
</comment>
<evidence type="ECO:0000256" key="1">
    <source>
        <dbReference type="ARBA" id="ARBA00010641"/>
    </source>
</evidence>
<keyword evidence="3" id="KW-0731">Sigma factor</keyword>
<keyword evidence="2" id="KW-0805">Transcription regulation</keyword>
<dbReference type="InterPro" id="IPR013324">
    <property type="entry name" value="RNA_pol_sigma_r3/r4-like"/>
</dbReference>
<evidence type="ECO:0000259" key="7">
    <source>
        <dbReference type="Pfam" id="PF08281"/>
    </source>
</evidence>
<dbReference type="SUPFAM" id="SSF88659">
    <property type="entry name" value="Sigma3 and sigma4 domains of RNA polymerase sigma factors"/>
    <property type="match status" value="1"/>
</dbReference>
<dbReference type="InterPro" id="IPR007627">
    <property type="entry name" value="RNA_pol_sigma70_r2"/>
</dbReference>
<dbReference type="InterPro" id="IPR036388">
    <property type="entry name" value="WH-like_DNA-bd_sf"/>
</dbReference>
<reference evidence="8" key="2">
    <citation type="journal article" date="2021" name="PeerJ">
        <title>Extensive microbial diversity within the chicken gut microbiome revealed by metagenomics and culture.</title>
        <authorList>
            <person name="Gilroy R."/>
            <person name="Ravi A."/>
            <person name="Getino M."/>
            <person name="Pursley I."/>
            <person name="Horton D.L."/>
            <person name="Alikhan N.F."/>
            <person name="Baker D."/>
            <person name="Gharbi K."/>
            <person name="Hall N."/>
            <person name="Watson M."/>
            <person name="Adriaenssens E.M."/>
            <person name="Foster-Nyarko E."/>
            <person name="Jarju S."/>
            <person name="Secka A."/>
            <person name="Antonio M."/>
            <person name="Oren A."/>
            <person name="Chaudhuri R.R."/>
            <person name="La Ragione R."/>
            <person name="Hildebrand F."/>
            <person name="Pallen M.J."/>
        </authorList>
    </citation>
    <scope>NUCLEOTIDE SEQUENCE</scope>
    <source>
        <strain evidence="8">ChiSxjej2B14-8506</strain>
    </source>
</reference>
<evidence type="ECO:0000256" key="2">
    <source>
        <dbReference type="ARBA" id="ARBA00023015"/>
    </source>
</evidence>
<dbReference type="Gene3D" id="1.10.1740.10">
    <property type="match status" value="1"/>
</dbReference>